<evidence type="ECO:0000256" key="2">
    <source>
        <dbReference type="SAM" id="Phobius"/>
    </source>
</evidence>
<sequence>MSSHDYEGWRVFQSSYVPVTHLYPAGQGTAPELEESQYRNHFRRSQDTIASAGRSSSPSRKGLPNYRPAPLRWPFLGALVVVILVFLSLVGMACHVLPAEVDRSFVPQSESSSTAGSQASGTSALSPLLRPRSWFYPKNGTAIDPLTQNLILSTSTSGAVAQAPTMSTTSSSSTASESPISSSHILSSPAISTTLSTASEPLIGSEHIPTTPSTARASETATSVATEPLGSDAMGNHESVGSETTTPALGDNTPVVTTIRHTTTLDGVLSTETGQATLTMVRVFTAETTLAAVVSSFTKVRTLDGLVSVYDEVATQNGVIPLVRPSYVPAQVLTMKDSDGVPTATVTSTPPPFFTPTLVTLAGPNGVPTATISTSVIVESIISFLTNSAGIATATVTVYPTYPSNNPIPQKDIKVSSISKGQYFVGFFLPPLLSTLLMIPIRVVDLSAKQFQPWHALTSATGAPAQDSLCLRSNGVYGLVPSVRSLFGGQALVLLTTLLILCSALLVPLSAEAIALKLDGSCSEANVTGCATNLGVFLGPARGAISLLGVMAVLVAIIIVVMRRWRSGVATNPWTVAGIASLSTNPEVKAVFSSLPTGREGRIRHSQLSQALADRKFKLGYFTNHDGNTGYGIMVHSEMGSLLRRSASNSSSSSELDVKKNRRKERHLPFLMLSYASRICFLLLLTGVVIVTLYYNIADTDSPFETFMETPSSGARALFTSLGVVISFFWNSFFAGESVACKSSGRDKTDRILDLAVLSPFVLLSRAPQSAQRSVLLSPPTSALMGARSAIEQRNLPLVVVAFMAILSDFMPMLLNNVPLRMTQAWMTHLVCTWLAVAMLGVMWLVVVGSFFVTWPHMPVDPRTIAGAMFYVCDSRMVLCYEGLGVLGKKERDGRVDEMGLKFQFGDIVGLSGRKRIGVDALHDQT</sequence>
<keyword evidence="4" id="KW-1185">Reference proteome</keyword>
<organism evidence="3 4">
    <name type="scientific">Podospora appendiculata</name>
    <dbReference type="NCBI Taxonomy" id="314037"/>
    <lineage>
        <taxon>Eukaryota</taxon>
        <taxon>Fungi</taxon>
        <taxon>Dikarya</taxon>
        <taxon>Ascomycota</taxon>
        <taxon>Pezizomycotina</taxon>
        <taxon>Sordariomycetes</taxon>
        <taxon>Sordariomycetidae</taxon>
        <taxon>Sordariales</taxon>
        <taxon>Podosporaceae</taxon>
        <taxon>Podospora</taxon>
    </lineage>
</organism>
<feature type="compositionally biased region" description="Low complexity" evidence="1">
    <location>
        <begin position="163"/>
        <end position="185"/>
    </location>
</feature>
<feature type="transmembrane region" description="Helical" evidence="2">
    <location>
        <begin position="423"/>
        <end position="444"/>
    </location>
</feature>
<dbReference type="PANTHER" id="PTHR37544">
    <property type="entry name" value="SPRAY-RELATED"/>
    <property type="match status" value="1"/>
</dbReference>
<evidence type="ECO:0000256" key="1">
    <source>
        <dbReference type="SAM" id="MobiDB-lite"/>
    </source>
</evidence>
<dbReference type="Pfam" id="PF11915">
    <property type="entry name" value="DUF3433"/>
    <property type="match status" value="2"/>
</dbReference>
<gene>
    <name evidence="3" type="ORF">B0T22DRAFT_380006</name>
</gene>
<feature type="transmembrane region" description="Helical" evidence="2">
    <location>
        <begin position="717"/>
        <end position="736"/>
    </location>
</feature>
<feature type="transmembrane region" description="Helical" evidence="2">
    <location>
        <begin position="795"/>
        <end position="815"/>
    </location>
</feature>
<evidence type="ECO:0000313" key="3">
    <source>
        <dbReference type="EMBL" id="KAK3687687.1"/>
    </source>
</evidence>
<dbReference type="EMBL" id="JAULSO010000002">
    <property type="protein sequence ID" value="KAK3687687.1"/>
    <property type="molecule type" value="Genomic_DNA"/>
</dbReference>
<dbReference type="Proteomes" id="UP001270362">
    <property type="component" value="Unassembled WGS sequence"/>
</dbReference>
<reference evidence="3" key="2">
    <citation type="submission" date="2023-06" db="EMBL/GenBank/DDBJ databases">
        <authorList>
            <consortium name="Lawrence Berkeley National Laboratory"/>
            <person name="Haridas S."/>
            <person name="Hensen N."/>
            <person name="Bonometti L."/>
            <person name="Westerberg I."/>
            <person name="Brannstrom I.O."/>
            <person name="Guillou S."/>
            <person name="Cros-Aarteil S."/>
            <person name="Calhoun S."/>
            <person name="Kuo A."/>
            <person name="Mondo S."/>
            <person name="Pangilinan J."/>
            <person name="Riley R."/>
            <person name="Labutti K."/>
            <person name="Andreopoulos B."/>
            <person name="Lipzen A."/>
            <person name="Chen C."/>
            <person name="Yanf M."/>
            <person name="Daum C."/>
            <person name="Ng V."/>
            <person name="Clum A."/>
            <person name="Steindorff A."/>
            <person name="Ohm R."/>
            <person name="Martin F."/>
            <person name="Silar P."/>
            <person name="Natvig D."/>
            <person name="Lalanne C."/>
            <person name="Gautier V."/>
            <person name="Ament-Velasquez S.L."/>
            <person name="Kruys A."/>
            <person name="Hutchinson M.I."/>
            <person name="Powell A.J."/>
            <person name="Barry K."/>
            <person name="Miller A.N."/>
            <person name="Grigoriev I.V."/>
            <person name="Debuchy R."/>
            <person name="Gladieux P."/>
            <person name="Thoren M.H."/>
            <person name="Johannesson H."/>
        </authorList>
    </citation>
    <scope>NUCLEOTIDE SEQUENCE</scope>
    <source>
        <strain evidence="3">CBS 314.62</strain>
    </source>
</reference>
<feature type="region of interest" description="Disordered" evidence="1">
    <location>
        <begin position="200"/>
        <end position="253"/>
    </location>
</feature>
<feature type="region of interest" description="Disordered" evidence="1">
    <location>
        <begin position="158"/>
        <end position="185"/>
    </location>
</feature>
<comment type="caution">
    <text evidence="3">The sequence shown here is derived from an EMBL/GenBank/DDBJ whole genome shotgun (WGS) entry which is preliminary data.</text>
</comment>
<reference evidence="3" key="1">
    <citation type="journal article" date="2023" name="Mol. Phylogenet. Evol.">
        <title>Genome-scale phylogeny and comparative genomics of the fungal order Sordariales.</title>
        <authorList>
            <person name="Hensen N."/>
            <person name="Bonometti L."/>
            <person name="Westerberg I."/>
            <person name="Brannstrom I.O."/>
            <person name="Guillou S."/>
            <person name="Cros-Aarteil S."/>
            <person name="Calhoun S."/>
            <person name="Haridas S."/>
            <person name="Kuo A."/>
            <person name="Mondo S."/>
            <person name="Pangilinan J."/>
            <person name="Riley R."/>
            <person name="LaButti K."/>
            <person name="Andreopoulos B."/>
            <person name="Lipzen A."/>
            <person name="Chen C."/>
            <person name="Yan M."/>
            <person name="Daum C."/>
            <person name="Ng V."/>
            <person name="Clum A."/>
            <person name="Steindorff A."/>
            <person name="Ohm R.A."/>
            <person name="Martin F."/>
            <person name="Silar P."/>
            <person name="Natvig D.O."/>
            <person name="Lalanne C."/>
            <person name="Gautier V."/>
            <person name="Ament-Velasquez S.L."/>
            <person name="Kruys A."/>
            <person name="Hutchinson M.I."/>
            <person name="Powell A.J."/>
            <person name="Barry K."/>
            <person name="Miller A.N."/>
            <person name="Grigoriev I.V."/>
            <person name="Debuchy R."/>
            <person name="Gladieux P."/>
            <person name="Hiltunen Thoren M."/>
            <person name="Johannesson H."/>
        </authorList>
    </citation>
    <scope>NUCLEOTIDE SEQUENCE</scope>
    <source>
        <strain evidence="3">CBS 314.62</strain>
    </source>
</reference>
<feature type="transmembrane region" description="Helical" evidence="2">
    <location>
        <begin position="670"/>
        <end position="697"/>
    </location>
</feature>
<feature type="transmembrane region" description="Helical" evidence="2">
    <location>
        <begin position="491"/>
        <end position="511"/>
    </location>
</feature>
<proteinExistence type="predicted"/>
<name>A0AAE0X7Y3_9PEZI</name>
<keyword evidence="2" id="KW-0812">Transmembrane</keyword>
<feature type="transmembrane region" description="Helical" evidence="2">
    <location>
        <begin position="543"/>
        <end position="562"/>
    </location>
</feature>
<evidence type="ECO:0000313" key="4">
    <source>
        <dbReference type="Proteomes" id="UP001270362"/>
    </source>
</evidence>
<feature type="transmembrane region" description="Helical" evidence="2">
    <location>
        <begin position="75"/>
        <end position="98"/>
    </location>
</feature>
<dbReference type="AlphaFoldDB" id="A0AAE0X7Y3"/>
<protein>
    <submittedName>
        <fullName evidence="3">Uncharacterized protein</fullName>
    </submittedName>
</protein>
<dbReference type="PANTHER" id="PTHR37544:SF3">
    <property type="entry name" value="SPRAY"/>
    <property type="match status" value="1"/>
</dbReference>
<accession>A0AAE0X7Y3</accession>
<feature type="transmembrane region" description="Helical" evidence="2">
    <location>
        <begin position="827"/>
        <end position="853"/>
    </location>
</feature>
<keyword evidence="2" id="KW-1133">Transmembrane helix</keyword>
<dbReference type="InterPro" id="IPR021840">
    <property type="entry name" value="DUF3433"/>
</dbReference>
<feature type="compositionally biased region" description="Polar residues" evidence="1">
    <location>
        <begin position="208"/>
        <end position="225"/>
    </location>
</feature>
<keyword evidence="2" id="KW-0472">Membrane</keyword>